<protein>
    <submittedName>
        <fullName evidence="1">Uncharacterized protein MANES_15G060500</fullName>
    </submittedName>
</protein>
<evidence type="ECO:0000313" key="1">
    <source>
        <dbReference type="EMBL" id="MBX22068.1"/>
    </source>
</evidence>
<dbReference type="AlphaFoldDB" id="A0A2P2LVS5"/>
<accession>A0A2P2LVS5</accession>
<reference evidence="1" key="1">
    <citation type="submission" date="2018-02" db="EMBL/GenBank/DDBJ databases">
        <title>Rhizophora mucronata_Transcriptome.</title>
        <authorList>
            <person name="Meera S.P."/>
            <person name="Sreeshan A."/>
            <person name="Augustine A."/>
        </authorList>
    </citation>
    <scope>NUCLEOTIDE SEQUENCE</scope>
    <source>
        <tissue evidence="1">Leaf</tissue>
    </source>
</reference>
<proteinExistence type="predicted"/>
<name>A0A2P2LVS5_RHIMU</name>
<organism evidence="1">
    <name type="scientific">Rhizophora mucronata</name>
    <name type="common">Asiatic mangrove</name>
    <dbReference type="NCBI Taxonomy" id="61149"/>
    <lineage>
        <taxon>Eukaryota</taxon>
        <taxon>Viridiplantae</taxon>
        <taxon>Streptophyta</taxon>
        <taxon>Embryophyta</taxon>
        <taxon>Tracheophyta</taxon>
        <taxon>Spermatophyta</taxon>
        <taxon>Magnoliopsida</taxon>
        <taxon>eudicotyledons</taxon>
        <taxon>Gunneridae</taxon>
        <taxon>Pentapetalae</taxon>
        <taxon>rosids</taxon>
        <taxon>fabids</taxon>
        <taxon>Malpighiales</taxon>
        <taxon>Rhizophoraceae</taxon>
        <taxon>Rhizophora</taxon>
    </lineage>
</organism>
<sequence>MWHSNYQERRLMIPSNCFTPSSLEGEERQFRSRLIYPDFLVLCGMKMRKSKRLK</sequence>
<dbReference type="EMBL" id="GGEC01041584">
    <property type="protein sequence ID" value="MBX22068.1"/>
    <property type="molecule type" value="Transcribed_RNA"/>
</dbReference>